<dbReference type="PROSITE" id="PS50850">
    <property type="entry name" value="MFS"/>
    <property type="match status" value="1"/>
</dbReference>
<evidence type="ECO:0000259" key="8">
    <source>
        <dbReference type="PROSITE" id="PS50850"/>
    </source>
</evidence>
<feature type="domain" description="Major facilitator superfamily (MFS) profile" evidence="8">
    <location>
        <begin position="1"/>
        <end position="149"/>
    </location>
</feature>
<keyword evidence="2" id="KW-0813">Transport</keyword>
<reference evidence="9" key="1">
    <citation type="submission" date="2018-02" db="EMBL/GenBank/DDBJ databases">
        <title>Rhizophora mucronata_Transcriptome.</title>
        <authorList>
            <person name="Meera S.P."/>
            <person name="Sreeshan A."/>
            <person name="Augustine A."/>
        </authorList>
    </citation>
    <scope>NUCLEOTIDE SEQUENCE</scope>
    <source>
        <tissue evidence="9">Leaf</tissue>
    </source>
</reference>
<dbReference type="PANTHER" id="PTHR48020:SF49">
    <property type="entry name" value="SUGAR TRANSPORTER"/>
    <property type="match status" value="1"/>
</dbReference>
<dbReference type="InterPro" id="IPR050814">
    <property type="entry name" value="Myo-inositol_Transporter"/>
</dbReference>
<evidence type="ECO:0000256" key="1">
    <source>
        <dbReference type="ARBA" id="ARBA00004141"/>
    </source>
</evidence>
<dbReference type="InterPro" id="IPR036259">
    <property type="entry name" value="MFS_trans_sf"/>
</dbReference>
<comment type="subcellular location">
    <subcellularLocation>
        <location evidence="1">Membrane</location>
        <topology evidence="1">Multi-pass membrane protein</topology>
    </subcellularLocation>
</comment>
<dbReference type="AlphaFoldDB" id="A0A2P2JH13"/>
<protein>
    <submittedName>
        <fullName evidence="9">Polyol transporter 5-like</fullName>
    </submittedName>
</protein>
<keyword evidence="3 7" id="KW-0812">Transmembrane</keyword>
<dbReference type="GO" id="GO:0016020">
    <property type="term" value="C:membrane"/>
    <property type="evidence" value="ECO:0007669"/>
    <property type="project" value="UniProtKB-SubCell"/>
</dbReference>
<dbReference type="Gene3D" id="1.20.1250.20">
    <property type="entry name" value="MFS general substrate transporter like domains"/>
    <property type="match status" value="1"/>
</dbReference>
<feature type="region of interest" description="Disordered" evidence="6">
    <location>
        <begin position="178"/>
        <end position="204"/>
    </location>
</feature>
<evidence type="ECO:0000256" key="6">
    <source>
        <dbReference type="SAM" id="MobiDB-lite"/>
    </source>
</evidence>
<feature type="transmembrane region" description="Helical" evidence="7">
    <location>
        <begin position="120"/>
        <end position="145"/>
    </location>
</feature>
<feature type="transmembrane region" description="Helical" evidence="7">
    <location>
        <begin position="55"/>
        <end position="82"/>
    </location>
</feature>
<organism evidence="9">
    <name type="scientific">Rhizophora mucronata</name>
    <name type="common">Asiatic mangrove</name>
    <dbReference type="NCBI Taxonomy" id="61149"/>
    <lineage>
        <taxon>Eukaryota</taxon>
        <taxon>Viridiplantae</taxon>
        <taxon>Streptophyta</taxon>
        <taxon>Embryophyta</taxon>
        <taxon>Tracheophyta</taxon>
        <taxon>Spermatophyta</taxon>
        <taxon>Magnoliopsida</taxon>
        <taxon>eudicotyledons</taxon>
        <taxon>Gunneridae</taxon>
        <taxon>Pentapetalae</taxon>
        <taxon>rosids</taxon>
        <taxon>fabids</taxon>
        <taxon>Malpighiales</taxon>
        <taxon>Rhizophoraceae</taxon>
        <taxon>Rhizophora</taxon>
    </lineage>
</organism>
<evidence type="ECO:0000256" key="5">
    <source>
        <dbReference type="ARBA" id="ARBA00023136"/>
    </source>
</evidence>
<dbReference type="SUPFAM" id="SSF103473">
    <property type="entry name" value="MFS general substrate transporter"/>
    <property type="match status" value="1"/>
</dbReference>
<evidence type="ECO:0000313" key="9">
    <source>
        <dbReference type="EMBL" id="MBW92719.1"/>
    </source>
</evidence>
<evidence type="ECO:0000256" key="3">
    <source>
        <dbReference type="ARBA" id="ARBA00022692"/>
    </source>
</evidence>
<feature type="transmembrane region" description="Helical" evidence="7">
    <location>
        <begin position="24"/>
        <end position="43"/>
    </location>
</feature>
<dbReference type="PRINTS" id="PR00171">
    <property type="entry name" value="SUGRTRNSPORT"/>
</dbReference>
<dbReference type="EMBL" id="GGEC01012236">
    <property type="protein sequence ID" value="MBW92719.1"/>
    <property type="molecule type" value="Transcribed_RNA"/>
</dbReference>
<evidence type="ECO:0000256" key="2">
    <source>
        <dbReference type="ARBA" id="ARBA00022448"/>
    </source>
</evidence>
<feature type="compositionally biased region" description="Polar residues" evidence="6">
    <location>
        <begin position="188"/>
        <end position="204"/>
    </location>
</feature>
<sequence length="204" mass="22234">MGLVKTVFVLGATLFLDKFGRRPLLLSSYGGMIVSLLTLGFGLTMIDHCDHKLNWAVGLCISSVLVYVASFSIGAGPVAWVYTSEIFPLRLRAQGTSVGVATNRIASGVEAATFLSLYKAITIGGAFFLFAGIASVAWVFFYLCYPETRGKTLEDIEGLFGHFIKWISVLKEQNMKEENNETNCENNGQIQEPKTWASGVSKNG</sequence>
<keyword evidence="4 7" id="KW-1133">Transmembrane helix</keyword>
<accession>A0A2P2JH13</accession>
<dbReference type="GO" id="GO:0022857">
    <property type="term" value="F:transmembrane transporter activity"/>
    <property type="evidence" value="ECO:0007669"/>
    <property type="project" value="InterPro"/>
</dbReference>
<proteinExistence type="predicted"/>
<dbReference type="InterPro" id="IPR020846">
    <property type="entry name" value="MFS_dom"/>
</dbReference>
<dbReference type="PANTHER" id="PTHR48020">
    <property type="entry name" value="PROTON MYO-INOSITOL COTRANSPORTER"/>
    <property type="match status" value="1"/>
</dbReference>
<dbReference type="InterPro" id="IPR005828">
    <property type="entry name" value="MFS_sugar_transport-like"/>
</dbReference>
<evidence type="ECO:0000256" key="7">
    <source>
        <dbReference type="SAM" id="Phobius"/>
    </source>
</evidence>
<evidence type="ECO:0000256" key="4">
    <source>
        <dbReference type="ARBA" id="ARBA00022989"/>
    </source>
</evidence>
<dbReference type="Pfam" id="PF00083">
    <property type="entry name" value="Sugar_tr"/>
    <property type="match status" value="1"/>
</dbReference>
<keyword evidence="5 7" id="KW-0472">Membrane</keyword>
<dbReference type="InterPro" id="IPR003663">
    <property type="entry name" value="Sugar/inositol_transpt"/>
</dbReference>
<name>A0A2P2JH13_RHIMU</name>